<feature type="transmembrane region" description="Helical" evidence="1">
    <location>
        <begin position="265"/>
        <end position="286"/>
    </location>
</feature>
<keyword evidence="3" id="KW-1185">Reference proteome</keyword>
<proteinExistence type="predicted"/>
<keyword evidence="1" id="KW-0812">Transmembrane</keyword>
<evidence type="ECO:0000313" key="2">
    <source>
        <dbReference type="EMBL" id="RLP75250.1"/>
    </source>
</evidence>
<protein>
    <submittedName>
        <fullName evidence="2">Uncharacterized protein</fullName>
    </submittedName>
</protein>
<comment type="caution">
    <text evidence="2">The sequence shown here is derived from an EMBL/GenBank/DDBJ whole genome shotgun (WGS) entry which is preliminary data.</text>
</comment>
<feature type="transmembrane region" description="Helical" evidence="1">
    <location>
        <begin position="298"/>
        <end position="317"/>
    </location>
</feature>
<sequence>MDCDPLIDPRLAYDRVERRVRSITSVRGLMMVPLAFIVKGPMRHLDAFDSDGRSLPLMGSRETSTLIIQAVLHVLHRSGVKDSRALRTAVEELVANEGTTNLEKTRNLIVSGKWGETEIWDRGLPLEDSVQRFLQNLSTDFVLIALIPAELAGRRQVLKFSYHWVIPPRKWATFIMDIGVAVGLANLKVGLPMHMPAGTRSYHLEFQTPPELDIRALSLPADPAINNATTSVDSSGIPVAHVHHSYTRVPAGDAHAQLRVPMRGLWTSAVLAALLTTTVFILALNVDGAISKLTDEGGNAAALFLAAPAVFIGFLVARTEHTFSSRVLNPLRAMLIVCALLLFAMAGSIVIGQQRLDLPSLWCAGAWISGVIAGALVSIRAITRVRYSRWFTSIPTRYGRWHLARRARKSSRKTVS</sequence>
<reference evidence="2 3" key="1">
    <citation type="submission" date="2018-10" db="EMBL/GenBank/DDBJ databases">
        <authorList>
            <person name="Li J."/>
        </authorList>
    </citation>
    <scope>NUCLEOTIDE SEQUENCE [LARGE SCALE GENOMIC DNA]</scope>
    <source>
        <strain evidence="2 3">IF 016277</strain>
    </source>
</reference>
<gene>
    <name evidence="2" type="ORF">D9V32_10160</name>
</gene>
<feature type="transmembrane region" description="Helical" evidence="1">
    <location>
        <begin position="358"/>
        <end position="379"/>
    </location>
</feature>
<accession>A0A3L7A5Z7</accession>
<feature type="transmembrane region" description="Helical" evidence="1">
    <location>
        <begin position="329"/>
        <end position="352"/>
    </location>
</feature>
<keyword evidence="1" id="KW-1133">Transmembrane helix</keyword>
<organism evidence="2 3">
    <name type="scientific">Mycetocola tolaasinivorans</name>
    <dbReference type="NCBI Taxonomy" id="76635"/>
    <lineage>
        <taxon>Bacteria</taxon>
        <taxon>Bacillati</taxon>
        <taxon>Actinomycetota</taxon>
        <taxon>Actinomycetes</taxon>
        <taxon>Micrococcales</taxon>
        <taxon>Microbacteriaceae</taxon>
        <taxon>Mycetocola</taxon>
    </lineage>
</organism>
<evidence type="ECO:0000256" key="1">
    <source>
        <dbReference type="SAM" id="Phobius"/>
    </source>
</evidence>
<dbReference type="Proteomes" id="UP000272503">
    <property type="component" value="Unassembled WGS sequence"/>
</dbReference>
<dbReference type="AlphaFoldDB" id="A0A3L7A5Z7"/>
<name>A0A3L7A5Z7_9MICO</name>
<keyword evidence="1" id="KW-0472">Membrane</keyword>
<evidence type="ECO:0000313" key="3">
    <source>
        <dbReference type="Proteomes" id="UP000272503"/>
    </source>
</evidence>
<dbReference type="EMBL" id="RCUX01000007">
    <property type="protein sequence ID" value="RLP75250.1"/>
    <property type="molecule type" value="Genomic_DNA"/>
</dbReference>